<name>A0AAW0IWE5_QUESU</name>
<proteinExistence type="predicted"/>
<accession>A0AAW0IWE5</accession>
<protein>
    <submittedName>
        <fullName evidence="1">Uncharacterized protein</fullName>
    </submittedName>
</protein>
<dbReference type="AlphaFoldDB" id="A0AAW0IWE5"/>
<dbReference type="EMBL" id="PKMF04000811">
    <property type="protein sequence ID" value="KAK7818793.1"/>
    <property type="molecule type" value="Genomic_DNA"/>
</dbReference>
<evidence type="ECO:0000313" key="2">
    <source>
        <dbReference type="Proteomes" id="UP000237347"/>
    </source>
</evidence>
<evidence type="ECO:0000313" key="1">
    <source>
        <dbReference type="EMBL" id="KAK7818793.1"/>
    </source>
</evidence>
<sequence>MAEERNGGIFMAGMTKKSKPCSLPRVALTSSKRGTSTSTSTITNMVFNVLSIAAGDGVIDDSKAFRNTACNASCSSQIFLWGTAYNFQVAFLLTVLMMKNSLAFGLDNEKITVTLMAPDGLNAASPKTSKQEWLVFISIKGNVITRGWSYIWQRREMVESSWQA</sequence>
<keyword evidence="2" id="KW-1185">Reference proteome</keyword>
<gene>
    <name evidence="1" type="ORF">CFP56_040950</name>
</gene>
<dbReference type="Proteomes" id="UP000237347">
    <property type="component" value="Unassembled WGS sequence"/>
</dbReference>
<organism evidence="1 2">
    <name type="scientific">Quercus suber</name>
    <name type="common">Cork oak</name>
    <dbReference type="NCBI Taxonomy" id="58331"/>
    <lineage>
        <taxon>Eukaryota</taxon>
        <taxon>Viridiplantae</taxon>
        <taxon>Streptophyta</taxon>
        <taxon>Embryophyta</taxon>
        <taxon>Tracheophyta</taxon>
        <taxon>Spermatophyta</taxon>
        <taxon>Magnoliopsida</taxon>
        <taxon>eudicotyledons</taxon>
        <taxon>Gunneridae</taxon>
        <taxon>Pentapetalae</taxon>
        <taxon>rosids</taxon>
        <taxon>fabids</taxon>
        <taxon>Fagales</taxon>
        <taxon>Fagaceae</taxon>
        <taxon>Quercus</taxon>
    </lineage>
</organism>
<comment type="caution">
    <text evidence="1">The sequence shown here is derived from an EMBL/GenBank/DDBJ whole genome shotgun (WGS) entry which is preliminary data.</text>
</comment>
<reference evidence="1 2" key="1">
    <citation type="journal article" date="2018" name="Sci. Data">
        <title>The draft genome sequence of cork oak.</title>
        <authorList>
            <person name="Ramos A.M."/>
            <person name="Usie A."/>
            <person name="Barbosa P."/>
            <person name="Barros P.M."/>
            <person name="Capote T."/>
            <person name="Chaves I."/>
            <person name="Simoes F."/>
            <person name="Abreu I."/>
            <person name="Carrasquinho I."/>
            <person name="Faro C."/>
            <person name="Guimaraes J.B."/>
            <person name="Mendonca D."/>
            <person name="Nobrega F."/>
            <person name="Rodrigues L."/>
            <person name="Saibo N.J.M."/>
            <person name="Varela M.C."/>
            <person name="Egas C."/>
            <person name="Matos J."/>
            <person name="Miguel C.M."/>
            <person name="Oliveira M.M."/>
            <person name="Ricardo C.P."/>
            <person name="Goncalves S."/>
        </authorList>
    </citation>
    <scope>NUCLEOTIDE SEQUENCE [LARGE SCALE GENOMIC DNA]</scope>
    <source>
        <strain evidence="2">cv. HL8</strain>
    </source>
</reference>